<name>A0ABM8EDK8_9HYPH</name>
<reference evidence="1 2" key="1">
    <citation type="journal article" date="2023" name="Int. J. Syst. Evol. Microbiol.">
        <title>Methylocystis iwaonis sp. nov., a type II methane-oxidizing bacterium from surface soil of a rice paddy field in Japan, and emended description of the genus Methylocystis (ex Whittenbury et al. 1970) Bowman et al. 1993.</title>
        <authorList>
            <person name="Kaise H."/>
            <person name="Sawadogo J.B."/>
            <person name="Alam M.S."/>
            <person name="Ueno C."/>
            <person name="Dianou D."/>
            <person name="Shinjo R."/>
            <person name="Asakawa S."/>
        </authorList>
    </citation>
    <scope>NUCLEOTIDE SEQUENCE [LARGE SCALE GENOMIC DNA]</scope>
    <source>
        <strain evidence="1 2">SS37A-Re</strain>
    </source>
</reference>
<proteinExistence type="predicted"/>
<dbReference type="Proteomes" id="UP001317629">
    <property type="component" value="Plasmid pSS37A-Re-1"/>
</dbReference>
<dbReference type="SUPFAM" id="SSF51658">
    <property type="entry name" value="Xylose isomerase-like"/>
    <property type="match status" value="1"/>
</dbReference>
<dbReference type="Pfam" id="PF05114">
    <property type="entry name" value="MbnB_TglH_ChrH"/>
    <property type="match status" value="1"/>
</dbReference>
<protein>
    <recommendedName>
        <fullName evidence="3">Methanobactin biosynthesis cassette protein MbnB</fullName>
    </recommendedName>
</protein>
<evidence type="ECO:0008006" key="3">
    <source>
        <dbReference type="Google" id="ProtNLM"/>
    </source>
</evidence>
<accession>A0ABM8EDK8</accession>
<geneLocation type="plasmid" evidence="1 2">
    <name>pSS37A-Re-1</name>
</geneLocation>
<evidence type="ECO:0000313" key="1">
    <source>
        <dbReference type="EMBL" id="BDV36041.1"/>
    </source>
</evidence>
<dbReference type="Gene3D" id="3.20.20.150">
    <property type="entry name" value="Divalent-metal-dependent TIM barrel enzymes"/>
    <property type="match status" value="1"/>
</dbReference>
<organism evidence="1 2">
    <name type="scientific">Methylocystis iwaonis</name>
    <dbReference type="NCBI Taxonomy" id="2885079"/>
    <lineage>
        <taxon>Bacteria</taxon>
        <taxon>Pseudomonadati</taxon>
        <taxon>Pseudomonadota</taxon>
        <taxon>Alphaproteobacteria</taxon>
        <taxon>Hyphomicrobiales</taxon>
        <taxon>Methylocystaceae</taxon>
        <taxon>Methylocystis</taxon>
    </lineage>
</organism>
<evidence type="ECO:0000313" key="2">
    <source>
        <dbReference type="Proteomes" id="UP001317629"/>
    </source>
</evidence>
<dbReference type="RefSeq" id="WP_281932324.1">
    <property type="nucleotide sequence ID" value="NZ_AP027143.1"/>
</dbReference>
<dbReference type="NCBIfam" id="TIGR04159">
    <property type="entry name" value="methbact_MbnB"/>
    <property type="match status" value="1"/>
</dbReference>
<dbReference type="InterPro" id="IPR007801">
    <property type="entry name" value="MbnB/TglH/ChrH"/>
</dbReference>
<keyword evidence="2" id="KW-1185">Reference proteome</keyword>
<sequence>MRIGLNFTLGDTYDMVKRLLAEGHIDYCEFLIDNFFCVDPAEIAGAFDCPVGFHVMYSRFLESDEATLVEFAKRLRDYIDAADPIYVSDHILRFSHDGRQFFHLGEIDYFAEYDFVRDRALRWQELVGQKIHFENYPSIMDGGLEAPRFFERLIDDTGAGVLFDASNAICSHRNCGTPLESWRRVIGSAEHFHVAGYRQSLIEPYIALDTHAEALAADTLSFLRDYRSVFDKSGATITYERDDEIEFDAIVEDLKEIRKIFAEPMEGHRNELVLSAHES</sequence>
<keyword evidence="1" id="KW-0614">Plasmid</keyword>
<dbReference type="InterPro" id="IPR026431">
    <property type="entry name" value="Methbact_MbnB"/>
</dbReference>
<gene>
    <name evidence="1" type="ORF">SS37A_35710</name>
</gene>
<dbReference type="InterPro" id="IPR036237">
    <property type="entry name" value="Xyl_isomerase-like_sf"/>
</dbReference>
<dbReference type="EMBL" id="AP027143">
    <property type="protein sequence ID" value="BDV36041.1"/>
    <property type="molecule type" value="Genomic_DNA"/>
</dbReference>